<dbReference type="Gene3D" id="1.10.472.80">
    <property type="entry name" value="Ypt/Rab-GAP domain of gyp1p, domain 3"/>
    <property type="match status" value="1"/>
</dbReference>
<dbReference type="PANTHER" id="PTHR47219:SF9">
    <property type="entry name" value="GTPASE ACTIVATING PROTEIN AND CENTROSOME-ASSOCIATED, ISOFORM B"/>
    <property type="match status" value="1"/>
</dbReference>
<dbReference type="InterPro" id="IPR000195">
    <property type="entry name" value="Rab-GAP-TBC_dom"/>
</dbReference>
<gene>
    <name evidence="2" type="ORF">BSTOLATCC_MIC5178</name>
</gene>
<dbReference type="PROSITE" id="PS50086">
    <property type="entry name" value="TBC_RABGAP"/>
    <property type="match status" value="1"/>
</dbReference>
<dbReference type="InterPro" id="IPR035969">
    <property type="entry name" value="Rab-GAP_TBC_sf"/>
</dbReference>
<evidence type="ECO:0000259" key="1">
    <source>
        <dbReference type="PROSITE" id="PS50086"/>
    </source>
</evidence>
<dbReference type="GO" id="GO:0005096">
    <property type="term" value="F:GTPase activator activity"/>
    <property type="evidence" value="ECO:0007669"/>
    <property type="project" value="TreeGrafter"/>
</dbReference>
<dbReference type="Gene3D" id="1.20.1270.60">
    <property type="entry name" value="Arfaptin homology (AH) domain/BAR domain"/>
    <property type="match status" value="1"/>
</dbReference>
<comment type="caution">
    <text evidence="2">The sequence shown here is derived from an EMBL/GenBank/DDBJ whole genome shotgun (WGS) entry which is preliminary data.</text>
</comment>
<dbReference type="GO" id="GO:0031267">
    <property type="term" value="F:small GTPase binding"/>
    <property type="evidence" value="ECO:0007669"/>
    <property type="project" value="TreeGrafter"/>
</dbReference>
<dbReference type="Gene3D" id="1.10.8.270">
    <property type="entry name" value="putative rabgap domain of human tbc1 domain family member 14 like domains"/>
    <property type="match status" value="1"/>
</dbReference>
<keyword evidence="3" id="KW-1185">Reference proteome</keyword>
<proteinExistence type="predicted"/>
<dbReference type="EMBL" id="CAJZBQ010000005">
    <property type="protein sequence ID" value="CAG9311919.1"/>
    <property type="molecule type" value="Genomic_DNA"/>
</dbReference>
<evidence type="ECO:0000313" key="3">
    <source>
        <dbReference type="Proteomes" id="UP001162131"/>
    </source>
</evidence>
<dbReference type="Proteomes" id="UP001162131">
    <property type="component" value="Unassembled WGS sequence"/>
</dbReference>
<dbReference type="Pfam" id="PF00566">
    <property type="entry name" value="RabGAP-TBC"/>
    <property type="match status" value="1"/>
</dbReference>
<protein>
    <recommendedName>
        <fullName evidence="1">Rab-GAP TBC domain-containing protein</fullName>
    </recommendedName>
</protein>
<dbReference type="SMART" id="SM00164">
    <property type="entry name" value="TBC"/>
    <property type="match status" value="1"/>
</dbReference>
<sequence length="870" mass="101850">MDFESYKIPEFFLQKSIESLNELTSFFKGYRHVKDSIAVLFNDIAEDLDVTESSATISFALAAFNSVVKSISSQNLLIAKKIDTKFIEALELFKESFSLHHYSLIEKGKKAAHKLTKARENVYKMRNEYLKAHTKQEKAEIMLNLEHEKKRMELAALNAKEMKTHAEVANENYFASLAEERKQWTEYDIVRRDISNSLKANEESRLIFIKGMIEKFAKTEQQHAQFLNKLAENVSQSLSEISIKDDLNNFEKDCLGSLKEVPREEWITYEGWKAQMKEKGQDPLSIEDSYISSNIPYEPMQDNVAIIKSKLYAIIPRERKKSADFYTCDDSPMLQASPFDDNGNDPINEIIRSPEGRIMFCEILETRKYSAFIEPYNIVTLSTIVNSVLENLNPEIDSDIVAFYKIVILSHNFYTLDGARSYLFKFLANDKFQDRKIWSKTIDRAINSKIITENENFHRNKKKLRRTKKKWDPYYKKFSIKTVEKSSASQILNEFIFYMINLNTDCDIATNLIMEAAKKSGLEKKKVLSILYELHGLKPGFTISERGYAKSIKERTTERAIWGENMFIGLTLDFLTKNDYFTLLEVCKSWNIILKAQIYKKALLEDKIYPVRKLAWKSLLYHPRRKYSEVLEHLHSNRNSIKELEDVISMDMLRTYSGNSRVNSDIVKQILRAYACYRIDIGYCQGMNYIAGTLYSVFQDEETTFWCLDEMIRNMKMEDLYSQDLPKLKYFFFSLDRLISLISPDTHLVFNSETINSSHYSSSWFITIFAGLLNQRPALLLQLWDQFLYKGWKIILKASILIIEKIKPLILNKKFEEIMTIMMSISFPTFQPEVFNEKFINDMMKIKVTNRMLIQLRKEFESIQEFVDSF</sequence>
<organism evidence="2 3">
    <name type="scientific">Blepharisma stoltei</name>
    <dbReference type="NCBI Taxonomy" id="1481888"/>
    <lineage>
        <taxon>Eukaryota</taxon>
        <taxon>Sar</taxon>
        <taxon>Alveolata</taxon>
        <taxon>Ciliophora</taxon>
        <taxon>Postciliodesmatophora</taxon>
        <taxon>Heterotrichea</taxon>
        <taxon>Heterotrichida</taxon>
        <taxon>Blepharismidae</taxon>
        <taxon>Blepharisma</taxon>
    </lineage>
</organism>
<accession>A0AAU9IJE4</accession>
<dbReference type="AlphaFoldDB" id="A0AAU9IJE4"/>
<dbReference type="InterPro" id="IPR050302">
    <property type="entry name" value="Rab_GAP_TBC_domain"/>
</dbReference>
<feature type="domain" description="Rab-GAP TBC" evidence="1">
    <location>
        <begin position="606"/>
        <end position="791"/>
    </location>
</feature>
<evidence type="ECO:0000313" key="2">
    <source>
        <dbReference type="EMBL" id="CAG9311919.1"/>
    </source>
</evidence>
<dbReference type="PANTHER" id="PTHR47219">
    <property type="entry name" value="RAB GTPASE-ACTIVATING PROTEIN 1-LIKE"/>
    <property type="match status" value="1"/>
</dbReference>
<dbReference type="InterPro" id="IPR027267">
    <property type="entry name" value="AH/BAR_dom_sf"/>
</dbReference>
<reference evidence="2" key="1">
    <citation type="submission" date="2021-09" db="EMBL/GenBank/DDBJ databases">
        <authorList>
            <consortium name="AG Swart"/>
            <person name="Singh M."/>
            <person name="Singh A."/>
            <person name="Seah K."/>
            <person name="Emmerich C."/>
        </authorList>
    </citation>
    <scope>NUCLEOTIDE SEQUENCE</scope>
    <source>
        <strain evidence="2">ATCC30299</strain>
    </source>
</reference>
<dbReference type="SUPFAM" id="SSF103657">
    <property type="entry name" value="BAR/IMD domain-like"/>
    <property type="match status" value="1"/>
</dbReference>
<dbReference type="SUPFAM" id="SSF47923">
    <property type="entry name" value="Ypt/Rab-GAP domain of gyp1p"/>
    <property type="match status" value="2"/>
</dbReference>
<name>A0AAU9IJE4_9CILI</name>